<proteinExistence type="predicted"/>
<protein>
    <recommendedName>
        <fullName evidence="3">Phage protein</fullName>
    </recommendedName>
</protein>
<evidence type="ECO:0000313" key="2">
    <source>
        <dbReference type="Proteomes" id="UP000634672"/>
    </source>
</evidence>
<name>A0ABR7HGW3_9FIRM</name>
<accession>A0ABR7HGW3</accession>
<keyword evidence="2" id="KW-1185">Reference proteome</keyword>
<dbReference type="EMBL" id="JACOPB010000035">
    <property type="protein sequence ID" value="MBC5712432.1"/>
    <property type="molecule type" value="Genomic_DNA"/>
</dbReference>
<organism evidence="1 2">
    <name type="scientific">Hungatella hominis</name>
    <dbReference type="NCBI Taxonomy" id="2763050"/>
    <lineage>
        <taxon>Bacteria</taxon>
        <taxon>Bacillati</taxon>
        <taxon>Bacillota</taxon>
        <taxon>Clostridia</taxon>
        <taxon>Lachnospirales</taxon>
        <taxon>Lachnospiraceae</taxon>
        <taxon>Hungatella</taxon>
    </lineage>
</organism>
<comment type="caution">
    <text evidence="1">The sequence shown here is derived from an EMBL/GenBank/DDBJ whole genome shotgun (WGS) entry which is preliminary data.</text>
</comment>
<evidence type="ECO:0000313" key="1">
    <source>
        <dbReference type="EMBL" id="MBC5712432.1"/>
    </source>
</evidence>
<dbReference type="Proteomes" id="UP000634672">
    <property type="component" value="Unassembled WGS sequence"/>
</dbReference>
<gene>
    <name evidence="1" type="ORF">H8S75_31520</name>
</gene>
<dbReference type="RefSeq" id="WP_187024847.1">
    <property type="nucleotide sequence ID" value="NZ_JACOPB010000035.1"/>
</dbReference>
<evidence type="ECO:0008006" key="3">
    <source>
        <dbReference type="Google" id="ProtNLM"/>
    </source>
</evidence>
<reference evidence="1 2" key="1">
    <citation type="submission" date="2020-08" db="EMBL/GenBank/DDBJ databases">
        <title>Genome public.</title>
        <authorList>
            <person name="Liu C."/>
            <person name="Sun Q."/>
        </authorList>
    </citation>
    <scope>NUCLEOTIDE SEQUENCE [LARGE SCALE GENOMIC DNA]</scope>
    <source>
        <strain evidence="1 2">NSJ-66</strain>
    </source>
</reference>
<sequence length="129" mass="14822">MKDMLNTIYGAMMGNEVIIGNCADRIKYYLYPETGDTGLPFITIRPMQPPQDAVYGSDKALACEFLYQIDVQSQDRKKCKEIQQAVKSVMQDLGFSQQPGGLDEYFEETKRYVDARRYLATTKPYDTDY</sequence>